<proteinExistence type="predicted"/>
<dbReference type="AlphaFoldDB" id="A0A3E4V7N6"/>
<comment type="caution">
    <text evidence="3">The sequence shown here is derived from an EMBL/GenBank/DDBJ whole genome shotgun (WGS) entry which is preliminary data.</text>
</comment>
<evidence type="ECO:0000313" key="4">
    <source>
        <dbReference type="Proteomes" id="UP000260808"/>
    </source>
</evidence>
<sequence>MNELKVIENELVPVYETSTGEKVVYGSELHEVLGAPSVYREWSKRRLTDIDAEEDVDFTTVEIPTVSGGAPKKDHIIKLDAAKEMAMLERNEKGKQVRRYFIQVEKKYKAASLATQELSPQLQVMINLEIEQKRQAEKLEHVEERIESIREVVAIDTTSWREDTGRILRKIGMECGDSKSYQDVRGESYQLLEKRMGVNVKQRLTNKRRRMADEGVCKSRRDKLNYLDVIADDKKLIEGYTAIVKELAIKYGVA</sequence>
<keyword evidence="1" id="KW-0175">Coiled coil</keyword>
<dbReference type="Pfam" id="PF08346">
    <property type="entry name" value="AntA"/>
    <property type="match status" value="1"/>
</dbReference>
<organism evidence="3 4">
    <name type="scientific">Mediterraneibacter gnavus</name>
    <name type="common">Ruminococcus gnavus</name>
    <dbReference type="NCBI Taxonomy" id="33038"/>
    <lineage>
        <taxon>Bacteria</taxon>
        <taxon>Bacillati</taxon>
        <taxon>Bacillota</taxon>
        <taxon>Clostridia</taxon>
        <taxon>Lachnospirales</taxon>
        <taxon>Lachnospiraceae</taxon>
        <taxon>Mediterraneibacter</taxon>
    </lineage>
</organism>
<dbReference type="InterPro" id="IPR013557">
    <property type="entry name" value="AntA/B_antirep"/>
</dbReference>
<reference evidence="3 4" key="1">
    <citation type="submission" date="2018-08" db="EMBL/GenBank/DDBJ databases">
        <title>A genome reference for cultivated species of the human gut microbiota.</title>
        <authorList>
            <person name="Zou Y."/>
            <person name="Xue W."/>
            <person name="Luo G."/>
        </authorList>
    </citation>
    <scope>NUCLEOTIDE SEQUENCE [LARGE SCALE GENOMIC DNA]</scope>
    <source>
        <strain evidence="3 4">TF01-20-2</strain>
    </source>
</reference>
<feature type="domain" description="AntA/AntB antirepressor" evidence="2">
    <location>
        <begin position="25"/>
        <end position="91"/>
    </location>
</feature>
<evidence type="ECO:0000256" key="1">
    <source>
        <dbReference type="SAM" id="Coils"/>
    </source>
</evidence>
<accession>A0A3E4V7N6</accession>
<protein>
    <submittedName>
        <fullName evidence="3">Toxin Bro</fullName>
    </submittedName>
</protein>
<dbReference type="EMBL" id="QSSX01000012">
    <property type="protein sequence ID" value="RGM23550.1"/>
    <property type="molecule type" value="Genomic_DNA"/>
</dbReference>
<name>A0A3E4V7N6_MEDGN</name>
<dbReference type="Proteomes" id="UP000260808">
    <property type="component" value="Unassembled WGS sequence"/>
</dbReference>
<evidence type="ECO:0000313" key="3">
    <source>
        <dbReference type="EMBL" id="RGM23550.1"/>
    </source>
</evidence>
<evidence type="ECO:0000259" key="2">
    <source>
        <dbReference type="Pfam" id="PF08346"/>
    </source>
</evidence>
<feature type="coiled-coil region" evidence="1">
    <location>
        <begin position="125"/>
        <end position="152"/>
    </location>
</feature>
<gene>
    <name evidence="3" type="ORF">DXC31_06605</name>
</gene>